<protein>
    <submittedName>
        <fullName evidence="2">ROK family protein</fullName>
    </submittedName>
</protein>
<evidence type="ECO:0000256" key="1">
    <source>
        <dbReference type="ARBA" id="ARBA00006479"/>
    </source>
</evidence>
<sequence>MDQSHGHPITLAVDCGGGGIKSCILDAGGFQRSDVVRTQVPYPFSPEDLLQVVAQQLEDLGGGTPAQIDRITLGMPGMIRHGVVVYTPHYIRRAGPHTRILPNLEHAWTGQDMQSALEARFGVPTLVLNDAEVAAAGIVSGKGLELVLTLGTGLGSAFLDNGVLAPHLEVSHATVRWGLTYDDILGEHERLRLGDSAWSRRVLKAMESLWPVFRWDQLYIGGGNAARVTDSVRARMPGVNWVPNMAGMNGGVRAWSMIGRED</sequence>
<dbReference type="InterPro" id="IPR000600">
    <property type="entry name" value="ROK"/>
</dbReference>
<reference evidence="2 3" key="1">
    <citation type="submission" date="2020-10" db="EMBL/GenBank/DDBJ databases">
        <title>Trueperella pecoris sp. nov. isolated from bovine and porcine specimens.</title>
        <authorList>
            <person name="Schoenecker L."/>
            <person name="Schnydrig P."/>
            <person name="Brodard I."/>
            <person name="Thomann A."/>
            <person name="Hemphill A."/>
            <person name="Rodriguez-Campos S."/>
            <person name="Perreten V."/>
            <person name="Jores J."/>
            <person name="Kittl S."/>
        </authorList>
    </citation>
    <scope>NUCLEOTIDE SEQUENCE [LARGE SCALE GENOMIC DNA]</scope>
    <source>
        <strain evidence="2 3">15A0121</strain>
    </source>
</reference>
<dbReference type="PANTHER" id="PTHR18964:SF149">
    <property type="entry name" value="BIFUNCTIONAL UDP-N-ACETYLGLUCOSAMINE 2-EPIMERASE_N-ACETYLMANNOSAMINE KINASE"/>
    <property type="match status" value="1"/>
</dbReference>
<organism evidence="2 3">
    <name type="scientific">Trueperella pecoris</name>
    <dbReference type="NCBI Taxonomy" id="2733571"/>
    <lineage>
        <taxon>Bacteria</taxon>
        <taxon>Bacillati</taxon>
        <taxon>Actinomycetota</taxon>
        <taxon>Actinomycetes</taxon>
        <taxon>Actinomycetales</taxon>
        <taxon>Actinomycetaceae</taxon>
        <taxon>Trueperella</taxon>
    </lineage>
</organism>
<evidence type="ECO:0000313" key="2">
    <source>
        <dbReference type="EMBL" id="QOR45112.1"/>
    </source>
</evidence>
<dbReference type="InterPro" id="IPR043129">
    <property type="entry name" value="ATPase_NBD"/>
</dbReference>
<dbReference type="SUPFAM" id="SSF53067">
    <property type="entry name" value="Actin-like ATPase domain"/>
    <property type="match status" value="1"/>
</dbReference>
<proteinExistence type="inferred from homology"/>
<accession>A0A7M1QSH9</accession>
<name>A0A7M1QSH9_9ACTO</name>
<evidence type="ECO:0000313" key="3">
    <source>
        <dbReference type="Proteomes" id="UP000595053"/>
    </source>
</evidence>
<dbReference type="Pfam" id="PF00480">
    <property type="entry name" value="ROK"/>
    <property type="match status" value="1"/>
</dbReference>
<dbReference type="PANTHER" id="PTHR18964">
    <property type="entry name" value="ROK (REPRESSOR, ORF, KINASE) FAMILY"/>
    <property type="match status" value="1"/>
</dbReference>
<dbReference type="Proteomes" id="UP000595053">
    <property type="component" value="Chromosome"/>
</dbReference>
<gene>
    <name evidence="2" type="ORF">INS88_07435</name>
</gene>
<keyword evidence="3" id="KW-1185">Reference proteome</keyword>
<dbReference type="Gene3D" id="3.30.420.40">
    <property type="match status" value="2"/>
</dbReference>
<dbReference type="EMBL" id="CP063213">
    <property type="protein sequence ID" value="QOR45112.1"/>
    <property type="molecule type" value="Genomic_DNA"/>
</dbReference>
<dbReference type="AlphaFoldDB" id="A0A7M1QSH9"/>
<comment type="similarity">
    <text evidence="1">Belongs to the ROK (NagC/XylR) family.</text>
</comment>
<accession>A0A8A5U3V0</accession>
<dbReference type="RefSeq" id="WP_193327131.1">
    <property type="nucleotide sequence ID" value="NZ_CP053291.1"/>
</dbReference>